<organism evidence="12 13">
    <name type="scientific">Streptomyces endophyticus</name>
    <dbReference type="NCBI Taxonomy" id="714166"/>
    <lineage>
        <taxon>Bacteria</taxon>
        <taxon>Bacillati</taxon>
        <taxon>Actinomycetota</taxon>
        <taxon>Actinomycetes</taxon>
        <taxon>Kitasatosporales</taxon>
        <taxon>Streptomycetaceae</taxon>
        <taxon>Streptomyces</taxon>
    </lineage>
</organism>
<dbReference type="PANTHER" id="PTHR42917">
    <property type="entry name" value="2,4-DIENOYL-COA REDUCTASE"/>
    <property type="match status" value="1"/>
</dbReference>
<evidence type="ECO:0000256" key="6">
    <source>
        <dbReference type="ARBA" id="ARBA00022723"/>
    </source>
</evidence>
<evidence type="ECO:0000259" key="11">
    <source>
        <dbReference type="Pfam" id="PF07992"/>
    </source>
</evidence>
<evidence type="ECO:0000256" key="7">
    <source>
        <dbReference type="ARBA" id="ARBA00023002"/>
    </source>
</evidence>
<gene>
    <name evidence="12" type="ORF">OKJ99_24500</name>
</gene>
<dbReference type="Gene3D" id="3.20.20.70">
    <property type="entry name" value="Aldolase class I"/>
    <property type="match status" value="1"/>
</dbReference>
<keyword evidence="6" id="KW-0479">Metal-binding</keyword>
<protein>
    <submittedName>
        <fullName evidence="12">FAD-dependent oxidoreductase</fullName>
    </submittedName>
</protein>
<feature type="domain" description="FAD/NAD(P)-binding" evidence="11">
    <location>
        <begin position="392"/>
        <end position="656"/>
    </location>
</feature>
<dbReference type="SUPFAM" id="SSF51905">
    <property type="entry name" value="FAD/NAD(P)-binding domain"/>
    <property type="match status" value="1"/>
</dbReference>
<dbReference type="PANTHER" id="PTHR42917:SF2">
    <property type="entry name" value="2,4-DIENOYL-COA REDUCTASE [(2E)-ENOYL-COA-PRODUCING]"/>
    <property type="match status" value="1"/>
</dbReference>
<comment type="cofactor">
    <cofactor evidence="2">
        <name>[4Fe-4S] cluster</name>
        <dbReference type="ChEBI" id="CHEBI:49883"/>
    </cofactor>
</comment>
<keyword evidence="13" id="KW-1185">Reference proteome</keyword>
<evidence type="ECO:0000256" key="2">
    <source>
        <dbReference type="ARBA" id="ARBA00001966"/>
    </source>
</evidence>
<evidence type="ECO:0000256" key="5">
    <source>
        <dbReference type="ARBA" id="ARBA00022643"/>
    </source>
</evidence>
<dbReference type="InterPro" id="IPR051793">
    <property type="entry name" value="NADH:flavin_oxidoreductase"/>
</dbReference>
<comment type="similarity">
    <text evidence="3">In the N-terminal section; belongs to the NADH:flavin oxidoreductase/NADH oxidase family.</text>
</comment>
<dbReference type="PRINTS" id="PR00368">
    <property type="entry name" value="FADPNR"/>
</dbReference>
<evidence type="ECO:0000259" key="10">
    <source>
        <dbReference type="Pfam" id="PF00724"/>
    </source>
</evidence>
<comment type="caution">
    <text evidence="12">The sequence shown here is derived from an EMBL/GenBank/DDBJ whole genome shotgun (WGS) entry which is preliminary data.</text>
</comment>
<dbReference type="InterPro" id="IPR001155">
    <property type="entry name" value="OxRdtase_FMN_N"/>
</dbReference>
<feature type="domain" description="NADH:flavin oxidoreductase/NADH oxidase N-terminal" evidence="10">
    <location>
        <begin position="11"/>
        <end position="343"/>
    </location>
</feature>
<dbReference type="InterPro" id="IPR013785">
    <property type="entry name" value="Aldolase_TIM"/>
</dbReference>
<evidence type="ECO:0000256" key="4">
    <source>
        <dbReference type="ARBA" id="ARBA00022630"/>
    </source>
</evidence>
<evidence type="ECO:0000256" key="9">
    <source>
        <dbReference type="ARBA" id="ARBA00023014"/>
    </source>
</evidence>
<dbReference type="EMBL" id="JAOZYC010000136">
    <property type="protein sequence ID" value="MEB8340661.1"/>
    <property type="molecule type" value="Genomic_DNA"/>
</dbReference>
<dbReference type="Proteomes" id="UP001354931">
    <property type="component" value="Unassembled WGS sequence"/>
</dbReference>
<accession>A0ABU6F9E1</accession>
<evidence type="ECO:0000313" key="12">
    <source>
        <dbReference type="EMBL" id="MEB8340661.1"/>
    </source>
</evidence>
<evidence type="ECO:0000256" key="3">
    <source>
        <dbReference type="ARBA" id="ARBA00011048"/>
    </source>
</evidence>
<dbReference type="SUPFAM" id="SSF51395">
    <property type="entry name" value="FMN-linked oxidoreductases"/>
    <property type="match status" value="1"/>
</dbReference>
<comment type="cofactor">
    <cofactor evidence="1">
        <name>FMN</name>
        <dbReference type="ChEBI" id="CHEBI:58210"/>
    </cofactor>
</comment>
<keyword evidence="7" id="KW-0560">Oxidoreductase</keyword>
<dbReference type="PRINTS" id="PR00411">
    <property type="entry name" value="PNDRDTASEI"/>
</dbReference>
<dbReference type="RefSeq" id="WP_326019528.1">
    <property type="nucleotide sequence ID" value="NZ_JAOZYC010000136.1"/>
</dbReference>
<name>A0ABU6F9E1_9ACTN</name>
<keyword evidence="5" id="KW-0288">FMN</keyword>
<dbReference type="InterPro" id="IPR023753">
    <property type="entry name" value="FAD/NAD-binding_dom"/>
</dbReference>
<dbReference type="Gene3D" id="3.40.50.720">
    <property type="entry name" value="NAD(P)-binding Rossmann-like Domain"/>
    <property type="match status" value="1"/>
</dbReference>
<reference evidence="12 13" key="1">
    <citation type="submission" date="2022-10" db="EMBL/GenBank/DDBJ databases">
        <authorList>
            <person name="Xie J."/>
            <person name="Shen N."/>
        </authorList>
    </citation>
    <scope>NUCLEOTIDE SEQUENCE [LARGE SCALE GENOMIC DNA]</scope>
    <source>
        <strain evidence="12 13">YIM65594</strain>
    </source>
</reference>
<keyword evidence="8" id="KW-0408">Iron</keyword>
<evidence type="ECO:0000313" key="13">
    <source>
        <dbReference type="Proteomes" id="UP001354931"/>
    </source>
</evidence>
<proteinExistence type="inferred from homology"/>
<keyword evidence="9" id="KW-0411">Iron-sulfur</keyword>
<dbReference type="Gene3D" id="3.50.50.60">
    <property type="entry name" value="FAD/NAD(P)-binding domain"/>
    <property type="match status" value="1"/>
</dbReference>
<sequence>MRAPNTNLDPLLQPFRLKHLTLRNRVVSTSHEPAFGEDGLPKDRYRAYHLEKARGGVGLTMIGGSAVVSPDSPPSFGNLLLYRDEIVPWLRLLADDVHAAGAAVMCQVTHLGRRTSNYTGDWLPVVAASPLREPAHRAFPKAAEPWDLDRIVADYAAAAVRCREGGLDGIELQSYGHFFDGFLSPATNHRDDEYGGDLEHRMAFPHRVIRAVREAVGPDFVVGIRMALDEDLPGGLTFAEGLAAAEQFTADGIDFISAIRGTIESDASLSRTIPSMGTPLGPFLDFTGEIRRRLDIPVMHAARIADPATARHALREGLLDLVGMTRAQIADPHLVAKITSGDEDRIRPCVGASYCLDAIYDSGDTKCVHNPATGRELQIPHTVPAATGPRRKAVVVGGGPAGLEAARVLAERGHDVVLFEAGDQAGGQIRLAAQNPRRLDLLGIVDWRVAECKHLGVDLRLGTYAEPSDVLAEHPDLVIVATGGLPNRSFLTAGEGLVADTWDVMSGSLRPRAGSEVLIYDDHGGYPAMDAAELLATHGARLEYVTPERALAPDVGGMNSPAYLRAFTEHDVTVTLTRRLRSVRRDGGGGGARDGGGRLVATLFSEYTGTETERAVDHVVVEHGTLPNDELYTELLPASRNFGEVDHQALLAREAQTVVRNEAGRYQLFRIGDAVTSRNIHAAVYDALRLCLPV</sequence>
<keyword evidence="4" id="KW-0285">Flavoprotein</keyword>
<dbReference type="InterPro" id="IPR036188">
    <property type="entry name" value="FAD/NAD-bd_sf"/>
</dbReference>
<evidence type="ECO:0000256" key="8">
    <source>
        <dbReference type="ARBA" id="ARBA00023004"/>
    </source>
</evidence>
<dbReference type="Pfam" id="PF00724">
    <property type="entry name" value="Oxidored_FMN"/>
    <property type="match status" value="1"/>
</dbReference>
<dbReference type="Pfam" id="PF07992">
    <property type="entry name" value="Pyr_redox_2"/>
    <property type="match status" value="1"/>
</dbReference>
<evidence type="ECO:0000256" key="1">
    <source>
        <dbReference type="ARBA" id="ARBA00001917"/>
    </source>
</evidence>
<dbReference type="CDD" id="cd04734">
    <property type="entry name" value="OYE_like_3_FMN"/>
    <property type="match status" value="1"/>
</dbReference>